<accession>A0A8J7W0T4</accession>
<evidence type="ECO:0000313" key="2">
    <source>
        <dbReference type="EMBL" id="MBR0598722.1"/>
    </source>
</evidence>
<protein>
    <submittedName>
        <fullName evidence="2">CGGC domain-containing protein</fullName>
    </submittedName>
</protein>
<dbReference type="Pfam" id="PF08821">
    <property type="entry name" value="CGGC"/>
    <property type="match status" value="1"/>
</dbReference>
<sequence length="110" mass="11760">MKAGLIRCLQTEDMCPATTCLKVMSTKKLAFEGIEEDIEVVGVNTCGGCPGKKAATRAEEMVKRGADTIVLASCITKGTPIGFACPHAEQMKAAIKRKVGEDITIIDYTH</sequence>
<comment type="caution">
    <text evidence="2">The sequence shown here is derived from an EMBL/GenBank/DDBJ whole genome shotgun (WGS) entry which is preliminary data.</text>
</comment>
<evidence type="ECO:0000259" key="1">
    <source>
        <dbReference type="SMART" id="SM01078"/>
    </source>
</evidence>
<evidence type="ECO:0000313" key="3">
    <source>
        <dbReference type="Proteomes" id="UP000675664"/>
    </source>
</evidence>
<feature type="domain" description="CGGC" evidence="1">
    <location>
        <begin position="2"/>
        <end position="110"/>
    </location>
</feature>
<dbReference type="Proteomes" id="UP000675664">
    <property type="component" value="Unassembled WGS sequence"/>
</dbReference>
<dbReference type="AlphaFoldDB" id="A0A8J7W0T4"/>
<dbReference type="SMART" id="SM01078">
    <property type="entry name" value="CGGC"/>
    <property type="match status" value="1"/>
</dbReference>
<gene>
    <name evidence="2" type="ORF">KCX82_12600</name>
</gene>
<dbReference type="InterPro" id="IPR014925">
    <property type="entry name" value="CGGC_dom"/>
</dbReference>
<proteinExistence type="predicted"/>
<reference evidence="2" key="1">
    <citation type="submission" date="2021-04" db="EMBL/GenBank/DDBJ databases">
        <title>Sinoanaerobacter chloroacetimidivorans sp. nov., an obligate anaerobic bacterium isolated from anaerobic sludge.</title>
        <authorList>
            <person name="Bao Y."/>
        </authorList>
    </citation>
    <scope>NUCLEOTIDE SEQUENCE</scope>
    <source>
        <strain evidence="2">BAD-6</strain>
    </source>
</reference>
<keyword evidence="3" id="KW-1185">Reference proteome</keyword>
<reference evidence="2" key="2">
    <citation type="submission" date="2021-04" db="EMBL/GenBank/DDBJ databases">
        <authorList>
            <person name="Liu J."/>
        </authorList>
    </citation>
    <scope>NUCLEOTIDE SEQUENCE</scope>
    <source>
        <strain evidence="2">BAD-6</strain>
    </source>
</reference>
<organism evidence="2 3">
    <name type="scientific">Sinanaerobacter chloroacetimidivorans</name>
    <dbReference type="NCBI Taxonomy" id="2818044"/>
    <lineage>
        <taxon>Bacteria</taxon>
        <taxon>Bacillati</taxon>
        <taxon>Bacillota</taxon>
        <taxon>Clostridia</taxon>
        <taxon>Peptostreptococcales</taxon>
        <taxon>Anaerovoracaceae</taxon>
        <taxon>Sinanaerobacter</taxon>
    </lineage>
</organism>
<name>A0A8J7W0T4_9FIRM</name>
<dbReference type="RefSeq" id="WP_227018854.1">
    <property type="nucleotide sequence ID" value="NZ_JAGSND010000008.1"/>
</dbReference>
<dbReference type="EMBL" id="JAGSND010000008">
    <property type="protein sequence ID" value="MBR0598722.1"/>
    <property type="molecule type" value="Genomic_DNA"/>
</dbReference>